<reference evidence="2 3" key="1">
    <citation type="submission" date="2021-03" db="EMBL/GenBank/DDBJ databases">
        <title>Genomic Encyclopedia of Type Strains, Phase IV (KMG-IV): sequencing the most valuable type-strain genomes for metagenomic binning, comparative biology and taxonomic classification.</title>
        <authorList>
            <person name="Goeker M."/>
        </authorList>
    </citation>
    <scope>NUCLEOTIDE SEQUENCE [LARGE SCALE GENOMIC DNA]</scope>
    <source>
        <strain evidence="2 3">DSM 24738</strain>
    </source>
</reference>
<comment type="caution">
    <text evidence="2">The sequence shown here is derived from an EMBL/GenBank/DDBJ whole genome shotgun (WGS) entry which is preliminary data.</text>
</comment>
<sequence length="314" mass="36130">MGYSMIWGFALTGSLALFIYELLQTSNTQDTQRALKWIERKNVEKHLDEWVAAKNKKAYNIIQNADDLLKKSRIRIGGRPLNKYIFLIVMLVTSIVAFVFSSNKLNNPVAGILIGGIVGYLYFHLLAWDAKHRKRTMRKQTPNFFLTLLNFYEVHQDILLALKDTGDRIKKPIKTDMQYLVVQLQNGDITLRETIVEAKEKLDNKLLRDFLDDLELQIRFGGNFSQTLQNYINDSTEKEVRILERESETAGASLVTYFLLGIYIFLVIMLNKTQPEAMHLLVTHFVGKIVVVAMIAIILFVLYVTKEMTASEDD</sequence>
<keyword evidence="1" id="KW-0812">Transmembrane</keyword>
<evidence type="ECO:0000256" key="1">
    <source>
        <dbReference type="SAM" id="Phobius"/>
    </source>
</evidence>
<evidence type="ECO:0000313" key="3">
    <source>
        <dbReference type="Proteomes" id="UP001519343"/>
    </source>
</evidence>
<proteinExistence type="predicted"/>
<dbReference type="PANTHER" id="PTHR35007">
    <property type="entry name" value="INTEGRAL MEMBRANE PROTEIN-RELATED"/>
    <property type="match status" value="1"/>
</dbReference>
<keyword evidence="1" id="KW-0472">Membrane</keyword>
<name>A0ABS4GNG2_9BACL</name>
<feature type="transmembrane region" description="Helical" evidence="1">
    <location>
        <begin position="108"/>
        <end position="128"/>
    </location>
</feature>
<dbReference type="RefSeq" id="WP_209809898.1">
    <property type="nucleotide sequence ID" value="NZ_JAGGKT010000004.1"/>
</dbReference>
<protein>
    <submittedName>
        <fullName evidence="2">Flp pilus assembly protein TadB</fullName>
    </submittedName>
</protein>
<feature type="transmembrane region" description="Helical" evidence="1">
    <location>
        <begin position="6"/>
        <end position="23"/>
    </location>
</feature>
<evidence type="ECO:0000313" key="2">
    <source>
        <dbReference type="EMBL" id="MBP1931814.1"/>
    </source>
</evidence>
<feature type="transmembrane region" description="Helical" evidence="1">
    <location>
        <begin position="282"/>
        <end position="304"/>
    </location>
</feature>
<dbReference type="Proteomes" id="UP001519343">
    <property type="component" value="Unassembled WGS sequence"/>
</dbReference>
<keyword evidence="3" id="KW-1185">Reference proteome</keyword>
<accession>A0ABS4GNG2</accession>
<feature type="transmembrane region" description="Helical" evidence="1">
    <location>
        <begin position="250"/>
        <end position="270"/>
    </location>
</feature>
<organism evidence="2 3">
    <name type="scientific">Ammoniphilus resinae</name>
    <dbReference type="NCBI Taxonomy" id="861532"/>
    <lineage>
        <taxon>Bacteria</taxon>
        <taxon>Bacillati</taxon>
        <taxon>Bacillota</taxon>
        <taxon>Bacilli</taxon>
        <taxon>Bacillales</taxon>
        <taxon>Paenibacillaceae</taxon>
        <taxon>Aneurinibacillus group</taxon>
        <taxon>Ammoniphilus</taxon>
    </lineage>
</organism>
<feature type="transmembrane region" description="Helical" evidence="1">
    <location>
        <begin position="81"/>
        <end position="102"/>
    </location>
</feature>
<dbReference type="EMBL" id="JAGGKT010000004">
    <property type="protein sequence ID" value="MBP1931814.1"/>
    <property type="molecule type" value="Genomic_DNA"/>
</dbReference>
<keyword evidence="1" id="KW-1133">Transmembrane helix</keyword>
<dbReference type="PANTHER" id="PTHR35007:SF2">
    <property type="entry name" value="PILUS ASSEMBLE PROTEIN"/>
    <property type="match status" value="1"/>
</dbReference>
<gene>
    <name evidence="2" type="ORF">J2Z37_001815</name>
</gene>